<name>K2KHL1_9GAMM</name>
<keyword evidence="1" id="KW-0732">Signal</keyword>
<comment type="caution">
    <text evidence="2">The sequence shown here is derived from an EMBL/GenBank/DDBJ whole genome shotgun (WGS) entry which is preliminary data.</text>
</comment>
<dbReference type="AlphaFoldDB" id="K2KHL1"/>
<keyword evidence="3" id="KW-1185">Reference proteome</keyword>
<evidence type="ECO:0000313" key="2">
    <source>
        <dbReference type="EMBL" id="EKE76770.1"/>
    </source>
</evidence>
<feature type="chain" id="PRO_5003862927" evidence="1">
    <location>
        <begin position="21"/>
        <end position="396"/>
    </location>
</feature>
<sequence length="396" mass="43300">MKKSLIAGAIGAVMSMPSHAAFELLKTDTTTVTFGGYTKATVNLSKYSEKTPDSSSLGRIYNVPSLIPVSGGATEGDGNNNDAVLDFTARESRFNFGTSTIIEGHTIKTFLELDFLSSFVGDERTSNSTAPRIRHAYVTYDNWLIGQTFTTFENLAALPDSTDFLPAADGTVFNRQPMIRYTSGNWMFAAENPETTYNPYGASGRVDEDNSVLPDLVARYNMKGDWGSVAVSGLLRQLRADTLDANGDVQDNETTTGFGVNVSGMLKVGQTDDFRFSVTGGEGIGRYVALNTFNGAYAQADGGLEAISTVSAFAAYRHFWNDQWRSTFMVSGTWADIDEEMNQAVTKQVQSAHVNLIYSPVKPISFGVEYIYAERELENGEDGDLNRLQFSAKYVF</sequence>
<dbReference type="PATRIC" id="fig|745411.4.peg.834"/>
<dbReference type="Pfam" id="PF19577">
    <property type="entry name" value="DcaP"/>
    <property type="match status" value="1"/>
</dbReference>
<dbReference type="InterPro" id="IPR045748">
    <property type="entry name" value="DcaP"/>
</dbReference>
<organism evidence="2 3">
    <name type="scientific">Gallaecimonas xiamenensis 3-C-1</name>
    <dbReference type="NCBI Taxonomy" id="745411"/>
    <lineage>
        <taxon>Bacteria</taxon>
        <taxon>Pseudomonadati</taxon>
        <taxon>Pseudomonadota</taxon>
        <taxon>Gammaproteobacteria</taxon>
        <taxon>Enterobacterales</taxon>
        <taxon>Gallaecimonadaceae</taxon>
        <taxon>Gallaecimonas</taxon>
    </lineage>
</organism>
<evidence type="ECO:0000313" key="3">
    <source>
        <dbReference type="Proteomes" id="UP000006755"/>
    </source>
</evidence>
<dbReference type="RefSeq" id="WP_008483139.1">
    <property type="nucleotide sequence ID" value="NZ_AMRI01000004.1"/>
</dbReference>
<proteinExistence type="predicted"/>
<accession>K2KHL1</accession>
<dbReference type="SUPFAM" id="SSF56935">
    <property type="entry name" value="Porins"/>
    <property type="match status" value="1"/>
</dbReference>
<protein>
    <submittedName>
        <fullName evidence="2">Porin</fullName>
    </submittedName>
</protein>
<evidence type="ECO:0000256" key="1">
    <source>
        <dbReference type="SAM" id="SignalP"/>
    </source>
</evidence>
<feature type="signal peptide" evidence="1">
    <location>
        <begin position="1"/>
        <end position="20"/>
    </location>
</feature>
<dbReference type="STRING" id="745411.B3C1_04215"/>
<dbReference type="OrthoDB" id="190887at2"/>
<dbReference type="EMBL" id="AMRI01000004">
    <property type="protein sequence ID" value="EKE76770.1"/>
    <property type="molecule type" value="Genomic_DNA"/>
</dbReference>
<gene>
    <name evidence="2" type="ORF">B3C1_04215</name>
</gene>
<dbReference type="eggNOG" id="COG3203">
    <property type="taxonomic scope" value="Bacteria"/>
</dbReference>
<reference evidence="2 3" key="1">
    <citation type="journal article" date="2012" name="J. Bacteriol.">
        <title>Genome Sequence of Gallaecimonas xiamenensis Type Strain 3-C-1.</title>
        <authorList>
            <person name="Lai Q."/>
            <person name="Wang L."/>
            <person name="Wang W."/>
            <person name="Shao Z."/>
        </authorList>
    </citation>
    <scope>NUCLEOTIDE SEQUENCE [LARGE SCALE GENOMIC DNA]</scope>
    <source>
        <strain evidence="2 3">3-C-1</strain>
    </source>
</reference>
<dbReference type="Proteomes" id="UP000006755">
    <property type="component" value="Unassembled WGS sequence"/>
</dbReference>